<dbReference type="SMART" id="SM00448">
    <property type="entry name" value="REC"/>
    <property type="match status" value="1"/>
</dbReference>
<keyword evidence="1" id="KW-0597">Phosphoprotein</keyword>
<evidence type="ECO:0000259" key="3">
    <source>
        <dbReference type="PROSITE" id="PS51833"/>
    </source>
</evidence>
<feature type="modified residue" description="4-aspartylphosphate" evidence="1">
    <location>
        <position position="60"/>
    </location>
</feature>
<dbReference type="AlphaFoldDB" id="A0A7Z0VIJ2"/>
<feature type="domain" description="HDOD" evidence="3">
    <location>
        <begin position="145"/>
        <end position="344"/>
    </location>
</feature>
<dbReference type="CDD" id="cd17569">
    <property type="entry name" value="REC_HupR-like"/>
    <property type="match status" value="1"/>
</dbReference>
<dbReference type="SUPFAM" id="SSF109604">
    <property type="entry name" value="HD-domain/PDEase-like"/>
    <property type="match status" value="1"/>
</dbReference>
<dbReference type="PIRSF" id="PIRSF036883">
    <property type="entry name" value="RR_HD-GYP_mod"/>
    <property type="match status" value="1"/>
</dbReference>
<dbReference type="Pfam" id="PF00072">
    <property type="entry name" value="Response_reg"/>
    <property type="match status" value="1"/>
</dbReference>
<dbReference type="InterPro" id="IPR013976">
    <property type="entry name" value="HDOD"/>
</dbReference>
<evidence type="ECO:0000313" key="4">
    <source>
        <dbReference type="EMBL" id="ODJ86257.1"/>
    </source>
</evidence>
<comment type="caution">
    <text evidence="4">The sequence shown here is derived from an EMBL/GenBank/DDBJ whole genome shotgun (WGS) entry which is preliminary data.</text>
</comment>
<dbReference type="InterPro" id="IPR052340">
    <property type="entry name" value="RNase_Y/CdgJ"/>
</dbReference>
<dbReference type="PANTHER" id="PTHR33525:SF3">
    <property type="entry name" value="RIBONUCLEASE Y"/>
    <property type="match status" value="1"/>
</dbReference>
<protein>
    <submittedName>
        <fullName evidence="4">Hydrogenase transcriptional regulatory protein hupR1</fullName>
    </submittedName>
</protein>
<dbReference type="PROSITE" id="PS50110">
    <property type="entry name" value="RESPONSE_REGULATORY"/>
    <property type="match status" value="1"/>
</dbReference>
<dbReference type="PANTHER" id="PTHR33525">
    <property type="match status" value="1"/>
</dbReference>
<dbReference type="CDD" id="cd00077">
    <property type="entry name" value="HDc"/>
    <property type="match status" value="1"/>
</dbReference>
<dbReference type="Gene3D" id="1.10.3210.10">
    <property type="entry name" value="Hypothetical protein af1432"/>
    <property type="match status" value="1"/>
</dbReference>
<dbReference type="Pfam" id="PF08668">
    <property type="entry name" value="HDOD"/>
    <property type="match status" value="1"/>
</dbReference>
<gene>
    <name evidence="4" type="primary">hupR1_2</name>
    <name evidence="4" type="ORF">CODIS_35780</name>
</gene>
<dbReference type="SUPFAM" id="SSF52172">
    <property type="entry name" value="CheY-like"/>
    <property type="match status" value="1"/>
</dbReference>
<evidence type="ECO:0000256" key="1">
    <source>
        <dbReference type="PROSITE-ProRule" id="PRU00169"/>
    </source>
</evidence>
<organism evidence="4 5">
    <name type="scientific">Candidatus Thiodiazotropha endolucinida</name>
    <dbReference type="NCBI Taxonomy" id="1655433"/>
    <lineage>
        <taxon>Bacteria</taxon>
        <taxon>Pseudomonadati</taxon>
        <taxon>Pseudomonadota</taxon>
        <taxon>Gammaproteobacteria</taxon>
        <taxon>Chromatiales</taxon>
        <taxon>Sedimenticolaceae</taxon>
        <taxon>Candidatus Thiodiazotropha</taxon>
    </lineage>
</organism>
<dbReference type="Gene3D" id="3.40.50.2300">
    <property type="match status" value="1"/>
</dbReference>
<dbReference type="EMBL" id="MARB01000025">
    <property type="protein sequence ID" value="ODJ86257.1"/>
    <property type="molecule type" value="Genomic_DNA"/>
</dbReference>
<sequence>MTGSTEKKKILFVDDEPNVLSGLRRSLRAQRKVWDMEFAGSGQEALAKADEIRFDAVVTDMRMPGMDGAELLDCIAKGYPHVIRIVLSGQSDQESVMKTVGPAHQYLNKPCEIDILKGTLARAFSLRDLLGESHLKSLVSGMRTLPSLPALYSELMNVIQDPNASVADVGRLIAKDPAMTLKVLQLVNSAFFGLGRHVSNPVDAASLLGLEILKPLVLSIGIFKQFEADKINVKEFSLDALWLHSSRVGSLAKLIASEEGMQSPAIEDSLLAGMLHDIGKLILIVNQPTEYLQLIEVEQAEMDKRVAAEEAIFGSTHGAVGAYLLGLWGLPQSVVEAVALHNQPALQGVRVFSVLSVVHIANAFVHAEAEGTALDALLDLDYINSIQVTEERIEIWKRLASGSDANSN</sequence>
<accession>A0A7Z0VIJ2</accession>
<keyword evidence="5" id="KW-1185">Reference proteome</keyword>
<dbReference type="PROSITE" id="PS51833">
    <property type="entry name" value="HDOD"/>
    <property type="match status" value="1"/>
</dbReference>
<reference evidence="4 5" key="1">
    <citation type="submission" date="2016-06" db="EMBL/GenBank/DDBJ databases">
        <title>Genome sequence of endosymbiont of Candidatus Endolucinida thiodiazotropha.</title>
        <authorList>
            <person name="Poehlein A."/>
            <person name="Koenig S."/>
            <person name="Heiden S.E."/>
            <person name="Thuermer A."/>
            <person name="Voget S."/>
            <person name="Daniel R."/>
            <person name="Markert S."/>
            <person name="Gros O."/>
            <person name="Schweder T."/>
        </authorList>
    </citation>
    <scope>NUCLEOTIDE SEQUENCE [LARGE SCALE GENOMIC DNA]</scope>
    <source>
        <strain evidence="4 5">COS</strain>
    </source>
</reference>
<evidence type="ECO:0000259" key="2">
    <source>
        <dbReference type="PROSITE" id="PS50110"/>
    </source>
</evidence>
<dbReference type="OrthoDB" id="5755654at2"/>
<dbReference type="Proteomes" id="UP000094769">
    <property type="component" value="Unassembled WGS sequence"/>
</dbReference>
<dbReference type="InterPro" id="IPR003607">
    <property type="entry name" value="HD/PDEase_dom"/>
</dbReference>
<proteinExistence type="predicted"/>
<name>A0A7Z0VIJ2_9GAMM</name>
<dbReference type="InterPro" id="IPR011006">
    <property type="entry name" value="CheY-like_superfamily"/>
</dbReference>
<dbReference type="InterPro" id="IPR014626">
    <property type="entry name" value="Sig_transdc_resp-reg_put"/>
</dbReference>
<dbReference type="InterPro" id="IPR001789">
    <property type="entry name" value="Sig_transdc_resp-reg_receiver"/>
</dbReference>
<dbReference type="RefSeq" id="WP_069127370.1">
    <property type="nucleotide sequence ID" value="NZ_MARB01000025.1"/>
</dbReference>
<feature type="domain" description="Response regulatory" evidence="2">
    <location>
        <begin position="9"/>
        <end position="124"/>
    </location>
</feature>
<evidence type="ECO:0000313" key="5">
    <source>
        <dbReference type="Proteomes" id="UP000094769"/>
    </source>
</evidence>
<dbReference type="GO" id="GO:0000160">
    <property type="term" value="P:phosphorelay signal transduction system"/>
    <property type="evidence" value="ECO:0007669"/>
    <property type="project" value="InterPro"/>
</dbReference>